<proteinExistence type="predicted"/>
<evidence type="ECO:0000313" key="3">
    <source>
        <dbReference type="Proteomes" id="UP001279734"/>
    </source>
</evidence>
<accession>A0AAD3SXH1</accession>
<reference evidence="2" key="1">
    <citation type="submission" date="2023-05" db="EMBL/GenBank/DDBJ databases">
        <title>Nepenthes gracilis genome sequencing.</title>
        <authorList>
            <person name="Fukushima K."/>
        </authorList>
    </citation>
    <scope>NUCLEOTIDE SEQUENCE</scope>
    <source>
        <strain evidence="2">SING2019-196</strain>
    </source>
</reference>
<protein>
    <submittedName>
        <fullName evidence="2">Uncharacterized protein</fullName>
    </submittedName>
</protein>
<dbReference type="Proteomes" id="UP001279734">
    <property type="component" value="Unassembled WGS sequence"/>
</dbReference>
<gene>
    <name evidence="2" type="ORF">Nepgr_020735</name>
</gene>
<keyword evidence="3" id="KW-1185">Reference proteome</keyword>
<name>A0AAD3SXH1_NEPGR</name>
<evidence type="ECO:0000313" key="2">
    <source>
        <dbReference type="EMBL" id="GMH18894.1"/>
    </source>
</evidence>
<feature type="region of interest" description="Disordered" evidence="1">
    <location>
        <begin position="169"/>
        <end position="196"/>
    </location>
</feature>
<sequence length="196" mass="21496">MAPSTSVVAILQQIQHQIAANQKLHQHQTQQEQPSLFISCCPPTSVDVGAPSAQATYLNRVYSPIASSCNQQNNLADPLITFSISIREPANLHTQIRVITHQLWTSTRQNVAQDKATAGSSFSIFLEADEESRSSGLHCQISIKIPPSTCLIYFIQATCQDIAGSSTNLSKNKISKPRPWEQDPVKKNPSSICLRA</sequence>
<dbReference type="EMBL" id="BSYO01000019">
    <property type="protein sequence ID" value="GMH18894.1"/>
    <property type="molecule type" value="Genomic_DNA"/>
</dbReference>
<dbReference type="AlphaFoldDB" id="A0AAD3SXH1"/>
<organism evidence="2 3">
    <name type="scientific">Nepenthes gracilis</name>
    <name type="common">Slender pitcher plant</name>
    <dbReference type="NCBI Taxonomy" id="150966"/>
    <lineage>
        <taxon>Eukaryota</taxon>
        <taxon>Viridiplantae</taxon>
        <taxon>Streptophyta</taxon>
        <taxon>Embryophyta</taxon>
        <taxon>Tracheophyta</taxon>
        <taxon>Spermatophyta</taxon>
        <taxon>Magnoliopsida</taxon>
        <taxon>eudicotyledons</taxon>
        <taxon>Gunneridae</taxon>
        <taxon>Pentapetalae</taxon>
        <taxon>Caryophyllales</taxon>
        <taxon>Nepenthaceae</taxon>
        <taxon>Nepenthes</taxon>
    </lineage>
</organism>
<evidence type="ECO:0000256" key="1">
    <source>
        <dbReference type="SAM" id="MobiDB-lite"/>
    </source>
</evidence>
<comment type="caution">
    <text evidence="2">The sequence shown here is derived from an EMBL/GenBank/DDBJ whole genome shotgun (WGS) entry which is preliminary data.</text>
</comment>